<accession>A0AAW2PF41</accession>
<protein>
    <submittedName>
        <fullName evidence="1">Uncharacterized protein</fullName>
    </submittedName>
</protein>
<reference evidence="1" key="1">
    <citation type="submission" date="2020-06" db="EMBL/GenBank/DDBJ databases">
        <authorList>
            <person name="Li T."/>
            <person name="Hu X."/>
            <person name="Zhang T."/>
            <person name="Song X."/>
            <person name="Zhang H."/>
            <person name="Dai N."/>
            <person name="Sheng W."/>
            <person name="Hou X."/>
            <person name="Wei L."/>
        </authorList>
    </citation>
    <scope>NUCLEOTIDE SEQUENCE</scope>
    <source>
        <strain evidence="1">G01</strain>
        <tissue evidence="1">Leaf</tissue>
    </source>
</reference>
<sequence>MRRTGRPRVNLKLLGCIGMHLFFDEDTHGGVKVAGKQQSGRWCASLESHCKTLQAPISGRDMAIMMEVATSEVVVGGGFVVLSNFPPRTSPKVSWQG</sequence>
<proteinExistence type="predicted"/>
<reference evidence="1" key="2">
    <citation type="journal article" date="2024" name="Plant">
        <title>Genomic evolution and insights into agronomic trait innovations of Sesamum species.</title>
        <authorList>
            <person name="Miao H."/>
            <person name="Wang L."/>
            <person name="Qu L."/>
            <person name="Liu H."/>
            <person name="Sun Y."/>
            <person name="Le M."/>
            <person name="Wang Q."/>
            <person name="Wei S."/>
            <person name="Zheng Y."/>
            <person name="Lin W."/>
            <person name="Duan Y."/>
            <person name="Cao H."/>
            <person name="Xiong S."/>
            <person name="Wang X."/>
            <person name="Wei L."/>
            <person name="Li C."/>
            <person name="Ma Q."/>
            <person name="Ju M."/>
            <person name="Zhao R."/>
            <person name="Li G."/>
            <person name="Mu C."/>
            <person name="Tian Q."/>
            <person name="Mei H."/>
            <person name="Zhang T."/>
            <person name="Gao T."/>
            <person name="Zhang H."/>
        </authorList>
    </citation>
    <scope>NUCLEOTIDE SEQUENCE</scope>
    <source>
        <strain evidence="1">G01</strain>
    </source>
</reference>
<comment type="caution">
    <text evidence="1">The sequence shown here is derived from an EMBL/GenBank/DDBJ whole genome shotgun (WGS) entry which is preliminary data.</text>
</comment>
<gene>
    <name evidence="1" type="ORF">Sangu_0990400</name>
</gene>
<dbReference type="EMBL" id="JACGWK010000005">
    <property type="protein sequence ID" value="KAL0354091.1"/>
    <property type="molecule type" value="Genomic_DNA"/>
</dbReference>
<dbReference type="AlphaFoldDB" id="A0AAW2PF41"/>
<organism evidence="1">
    <name type="scientific">Sesamum angustifolium</name>
    <dbReference type="NCBI Taxonomy" id="2727405"/>
    <lineage>
        <taxon>Eukaryota</taxon>
        <taxon>Viridiplantae</taxon>
        <taxon>Streptophyta</taxon>
        <taxon>Embryophyta</taxon>
        <taxon>Tracheophyta</taxon>
        <taxon>Spermatophyta</taxon>
        <taxon>Magnoliopsida</taxon>
        <taxon>eudicotyledons</taxon>
        <taxon>Gunneridae</taxon>
        <taxon>Pentapetalae</taxon>
        <taxon>asterids</taxon>
        <taxon>lamiids</taxon>
        <taxon>Lamiales</taxon>
        <taxon>Pedaliaceae</taxon>
        <taxon>Sesamum</taxon>
    </lineage>
</organism>
<name>A0AAW2PF41_9LAMI</name>
<evidence type="ECO:0000313" key="1">
    <source>
        <dbReference type="EMBL" id="KAL0354091.1"/>
    </source>
</evidence>